<dbReference type="EMBL" id="UINC01003298">
    <property type="protein sequence ID" value="SVA05084.1"/>
    <property type="molecule type" value="Genomic_DNA"/>
</dbReference>
<name>A0A381SNT0_9ZZZZ</name>
<sequence>MHPSQGTAVEFHPPRDIPAHQVDGDGRIGPDSV</sequence>
<protein>
    <submittedName>
        <fullName evidence="2">Uncharacterized protein</fullName>
    </submittedName>
</protein>
<evidence type="ECO:0000256" key="1">
    <source>
        <dbReference type="SAM" id="MobiDB-lite"/>
    </source>
</evidence>
<evidence type="ECO:0000313" key="2">
    <source>
        <dbReference type="EMBL" id="SVA05084.1"/>
    </source>
</evidence>
<gene>
    <name evidence="2" type="ORF">METZ01_LOCUS57938</name>
</gene>
<feature type="region of interest" description="Disordered" evidence="1">
    <location>
        <begin position="1"/>
        <end position="33"/>
    </location>
</feature>
<organism evidence="2">
    <name type="scientific">marine metagenome</name>
    <dbReference type="NCBI Taxonomy" id="408172"/>
    <lineage>
        <taxon>unclassified sequences</taxon>
        <taxon>metagenomes</taxon>
        <taxon>ecological metagenomes</taxon>
    </lineage>
</organism>
<feature type="compositionally biased region" description="Basic and acidic residues" evidence="1">
    <location>
        <begin position="12"/>
        <end position="33"/>
    </location>
</feature>
<dbReference type="AlphaFoldDB" id="A0A381SNT0"/>
<reference evidence="2" key="1">
    <citation type="submission" date="2018-05" db="EMBL/GenBank/DDBJ databases">
        <authorList>
            <person name="Lanie J.A."/>
            <person name="Ng W.-L."/>
            <person name="Kazmierczak K.M."/>
            <person name="Andrzejewski T.M."/>
            <person name="Davidsen T.M."/>
            <person name="Wayne K.J."/>
            <person name="Tettelin H."/>
            <person name="Glass J.I."/>
            <person name="Rusch D."/>
            <person name="Podicherti R."/>
            <person name="Tsui H.-C.T."/>
            <person name="Winkler M.E."/>
        </authorList>
    </citation>
    <scope>NUCLEOTIDE SEQUENCE</scope>
</reference>
<proteinExistence type="predicted"/>
<accession>A0A381SNT0</accession>